<evidence type="ECO:0000313" key="2">
    <source>
        <dbReference type="EMBL" id="SUZ54754.1"/>
    </source>
</evidence>
<dbReference type="AlphaFoldDB" id="A0A381NKV6"/>
<gene>
    <name evidence="2" type="ORF">METZ01_LOCUS7608</name>
</gene>
<name>A0A381NKV6_9ZZZZ</name>
<proteinExistence type="predicted"/>
<organism evidence="2">
    <name type="scientific">marine metagenome</name>
    <dbReference type="NCBI Taxonomy" id="408172"/>
    <lineage>
        <taxon>unclassified sequences</taxon>
        <taxon>metagenomes</taxon>
        <taxon>ecological metagenomes</taxon>
    </lineage>
</organism>
<sequence>MAPHSIVFGALVHTAVLKCFLLVGLGDVIYTVIKIIFQYLWNLATYLEILV</sequence>
<feature type="transmembrane region" description="Helical" evidence="1">
    <location>
        <begin position="6"/>
        <end position="33"/>
    </location>
</feature>
<protein>
    <submittedName>
        <fullName evidence="2">Uncharacterized protein</fullName>
    </submittedName>
</protein>
<evidence type="ECO:0000256" key="1">
    <source>
        <dbReference type="SAM" id="Phobius"/>
    </source>
</evidence>
<keyword evidence="1" id="KW-1133">Transmembrane helix</keyword>
<keyword evidence="1" id="KW-0812">Transmembrane</keyword>
<reference evidence="2" key="1">
    <citation type="submission" date="2018-05" db="EMBL/GenBank/DDBJ databases">
        <authorList>
            <person name="Lanie J.A."/>
            <person name="Ng W.-L."/>
            <person name="Kazmierczak K.M."/>
            <person name="Andrzejewski T.M."/>
            <person name="Davidsen T.M."/>
            <person name="Wayne K.J."/>
            <person name="Tettelin H."/>
            <person name="Glass J.I."/>
            <person name="Rusch D."/>
            <person name="Podicherti R."/>
            <person name="Tsui H.-C.T."/>
            <person name="Winkler M.E."/>
        </authorList>
    </citation>
    <scope>NUCLEOTIDE SEQUENCE</scope>
</reference>
<keyword evidence="1" id="KW-0472">Membrane</keyword>
<accession>A0A381NKV6</accession>
<dbReference type="EMBL" id="UINC01000405">
    <property type="protein sequence ID" value="SUZ54754.1"/>
    <property type="molecule type" value="Genomic_DNA"/>
</dbReference>